<feature type="domain" description="F5/8 type C" evidence="13">
    <location>
        <begin position="177"/>
        <end position="337"/>
    </location>
</feature>
<dbReference type="SUPFAM" id="SSF49785">
    <property type="entry name" value="Galactose-binding domain-like"/>
    <property type="match status" value="1"/>
</dbReference>
<feature type="domain" description="Tyrosine specific protein phosphatases" evidence="15">
    <location>
        <begin position="796"/>
        <end position="865"/>
    </location>
</feature>
<evidence type="ECO:0000259" key="14">
    <source>
        <dbReference type="PROSITE" id="PS50055"/>
    </source>
</evidence>
<feature type="chain" id="PRO_5042050982" description="protein-tyrosine-phosphatase" evidence="12">
    <location>
        <begin position="20"/>
        <end position="1197"/>
    </location>
</feature>
<dbReference type="InterPro" id="IPR016130">
    <property type="entry name" value="Tyr_Pase_AS"/>
</dbReference>
<evidence type="ECO:0000256" key="9">
    <source>
        <dbReference type="SAM" id="Coils"/>
    </source>
</evidence>
<keyword evidence="11" id="KW-1133">Transmembrane helix</keyword>
<sequence length="1197" mass="134724">MMSTLQFLTVVITFHTCVGQAEDCPPGPHNFKRFGPACEYLCHCGRNQCDRNTGECRGGIECDPGWMGTGCQYNNIAYNGSARSTYPANASVLVDGSNSTCTYVSKDNTLIIEFHHDVNITEVHVLFSNAAVPSFNVSVFGQNGTKLCSRVHDTRGEEEIIAMCKDSLYGRGIQIICQGTTALCEIQVPAGRNMAYGKPASQSSLSSGHYANRSVDGDATTGNYSLTEGTCSHTNESDSPWWILDLETTVIIQWFRIYNRHNEQGVSVNLQDRLKNFRILVSQDNASFTELYQDQSTNTSLVTVANLSTSVKARFVKIDLNGTGRILTLCEVEVFGDCENSFYGNCSTPCGYCSEGRQCNKVTGYCEVSGCADGWQTVKCDETCNDTYYGNCTAMCGHCRNTGICDKVNGSCPSGQCSDGWHGEKCDMVCDSKHYGQNCAHECGRCLNGNCDPIMGNCSEASGCQPGWFGYRCDSGSGEKQGSNNPIEPSILGGSIGGAVVIIGIITAIVIISIVKRRSRKSSSSTPERTRYLSRKQNDRLVYENSAFVSTSNAMQPNQGMRKESNKSISSKITKQEQTTTKIKTDDPKTYYNIGSDLLAGAILLSMFWDYVQEKFLDERFFPKEFEKLPSGPQFPTTVALRPENKNKNRYKQLYAYDVNRVILKPMGDDPNDYINASFIDGYSHEKMYIASQGTTKDNLNDFWRMLWQYHVEKIVMLTELFEGGRHKCELYWPEEEGQTRTFGGVGVRLLVTDVFADYNIRRLEMFVNKKSKQLTQFHFTAWPDKGVPKAASSIVQFWNTVNKVPTKEPIVVHCSAGIGRTGTYIALDYLVCQGKAEGQVNVSECVSNLRRQRVNLVQTQEQYLFLHETLLEALMLSGTATTSDNFPKVYSELLEFDSENRKLKLQLEYERLQNEIVNHEAVYATININDEEGGKGNSNQDEFRAAKHIENRAKNRYDNILPADRHRVFLKTIVSEGNDYINAVVLPSHKERKAFILTQMPLTNTIIDFWRMINDFDIKTIVMLNSESSKTDNIGIYWPREGEASYGPFSVRLTHQEKHKIYTERIMSFSVIGEENDRSVKQFQFTNWAENSNVPGSTDSVLQLLCDVEIWQKETEAKPIVVHCLNGAQRSGLYCVISTVIERLKVERDVAITQTVKRSRAIREQIIPNYEQFHFCYECILHYMKTLETYSNFSTI</sequence>
<evidence type="ECO:0000256" key="12">
    <source>
        <dbReference type="SAM" id="SignalP"/>
    </source>
</evidence>
<dbReference type="Gene3D" id="2.60.120.260">
    <property type="entry name" value="Galactose-binding domain-like"/>
    <property type="match status" value="2"/>
</dbReference>
<dbReference type="PANTHER" id="PTHR19134">
    <property type="entry name" value="RECEPTOR-TYPE TYROSINE-PROTEIN PHOSPHATASE"/>
    <property type="match status" value="1"/>
</dbReference>
<feature type="domain" description="Tyrosine-protein phosphatase" evidence="14">
    <location>
        <begin position="622"/>
        <end position="874"/>
    </location>
</feature>
<dbReference type="GO" id="GO:0046872">
    <property type="term" value="F:metal ion binding"/>
    <property type="evidence" value="ECO:0007669"/>
    <property type="project" value="UniProtKB-KW"/>
</dbReference>
<reference evidence="16" key="1">
    <citation type="journal article" date="2021" name="Genome Biol. Evol.">
        <title>A High-Quality Reference Genome for a Parasitic Bivalve with Doubly Uniparental Inheritance (Bivalvia: Unionida).</title>
        <authorList>
            <person name="Smith C.H."/>
        </authorList>
    </citation>
    <scope>NUCLEOTIDE SEQUENCE</scope>
    <source>
        <strain evidence="16">CHS0354</strain>
    </source>
</reference>
<reference evidence="16" key="3">
    <citation type="submission" date="2023-05" db="EMBL/GenBank/DDBJ databases">
        <authorList>
            <person name="Smith C.H."/>
        </authorList>
    </citation>
    <scope>NUCLEOTIDE SEQUENCE</scope>
    <source>
        <strain evidence="16">CHS0354</strain>
        <tissue evidence="16">Mantle</tissue>
    </source>
</reference>
<dbReference type="AlphaFoldDB" id="A0AAE0SHS1"/>
<evidence type="ECO:0000256" key="2">
    <source>
        <dbReference type="ARBA" id="ARBA00013064"/>
    </source>
</evidence>
<keyword evidence="11" id="KW-0812">Transmembrane</keyword>
<dbReference type="Pfam" id="PF22633">
    <property type="entry name" value="F5_F8_type_C_2"/>
    <property type="match status" value="1"/>
</dbReference>
<dbReference type="CDD" id="cd00047">
    <property type="entry name" value="PTPc"/>
    <property type="match status" value="1"/>
</dbReference>
<evidence type="ECO:0000313" key="17">
    <source>
        <dbReference type="Proteomes" id="UP001195483"/>
    </source>
</evidence>
<dbReference type="PROSITE" id="PS50022">
    <property type="entry name" value="FA58C_3"/>
    <property type="match status" value="1"/>
</dbReference>
<dbReference type="PROSITE" id="PS50055">
    <property type="entry name" value="TYR_PHOSPHATASE_PTP"/>
    <property type="match status" value="2"/>
</dbReference>
<feature type="region of interest" description="Disordered" evidence="10">
    <location>
        <begin position="553"/>
        <end position="581"/>
    </location>
</feature>
<keyword evidence="3" id="KW-0479">Metal-binding</keyword>
<keyword evidence="17" id="KW-1185">Reference proteome</keyword>
<dbReference type="Gene3D" id="3.90.190.10">
    <property type="entry name" value="Protein tyrosine phosphatase superfamily"/>
    <property type="match status" value="2"/>
</dbReference>
<keyword evidence="9" id="KW-0175">Coiled coil</keyword>
<evidence type="ECO:0000256" key="5">
    <source>
        <dbReference type="ARBA" id="ARBA00022837"/>
    </source>
</evidence>
<evidence type="ECO:0000256" key="8">
    <source>
        <dbReference type="ARBA" id="ARBA00051722"/>
    </source>
</evidence>
<evidence type="ECO:0000313" key="16">
    <source>
        <dbReference type="EMBL" id="KAK3592252.1"/>
    </source>
</evidence>
<evidence type="ECO:0000256" key="1">
    <source>
        <dbReference type="ARBA" id="ARBA00009580"/>
    </source>
</evidence>
<protein>
    <recommendedName>
        <fullName evidence="2">protein-tyrosine-phosphatase</fullName>
        <ecNumber evidence="2">3.1.3.48</ecNumber>
    </recommendedName>
</protein>
<gene>
    <name evidence="16" type="ORF">CHS0354_027126</name>
</gene>
<dbReference type="Proteomes" id="UP001195483">
    <property type="component" value="Unassembled WGS sequence"/>
</dbReference>
<dbReference type="SMART" id="SM00194">
    <property type="entry name" value="PTPc"/>
    <property type="match status" value="2"/>
</dbReference>
<feature type="compositionally biased region" description="Low complexity" evidence="10">
    <location>
        <begin position="572"/>
        <end position="581"/>
    </location>
</feature>
<dbReference type="PROSITE" id="PS00383">
    <property type="entry name" value="TYR_PHOSPHATASE_1"/>
    <property type="match status" value="2"/>
</dbReference>
<evidence type="ECO:0000256" key="11">
    <source>
        <dbReference type="SAM" id="Phobius"/>
    </source>
</evidence>
<evidence type="ECO:0000259" key="13">
    <source>
        <dbReference type="PROSITE" id="PS50022"/>
    </source>
</evidence>
<accession>A0AAE0SHS1</accession>
<evidence type="ECO:0000256" key="3">
    <source>
        <dbReference type="ARBA" id="ARBA00022723"/>
    </source>
</evidence>
<keyword evidence="4" id="KW-0378">Hydrolase</keyword>
<keyword evidence="11" id="KW-0472">Membrane</keyword>
<dbReference type="EMBL" id="JAEAOA010001622">
    <property type="protein sequence ID" value="KAK3592252.1"/>
    <property type="molecule type" value="Genomic_DNA"/>
</dbReference>
<dbReference type="Gene3D" id="2.170.300.10">
    <property type="entry name" value="Tie2 ligand-binding domain superfamily"/>
    <property type="match status" value="1"/>
</dbReference>
<keyword evidence="5" id="KW-0106">Calcium</keyword>
<proteinExistence type="inferred from homology"/>
<dbReference type="SUPFAM" id="SSF52799">
    <property type="entry name" value="(Phosphotyrosine protein) phosphatases II"/>
    <property type="match status" value="2"/>
</dbReference>
<evidence type="ECO:0000256" key="10">
    <source>
        <dbReference type="SAM" id="MobiDB-lite"/>
    </source>
</evidence>
<dbReference type="PANTHER" id="PTHR19134:SF562">
    <property type="entry name" value="PROTEIN-TYROSINE-PHOSPHATASE"/>
    <property type="match status" value="1"/>
</dbReference>
<dbReference type="InterPro" id="IPR050348">
    <property type="entry name" value="Protein-Tyr_Phosphatase"/>
</dbReference>
<dbReference type="InterPro" id="IPR000421">
    <property type="entry name" value="FA58C"/>
</dbReference>
<feature type="domain" description="Tyrosine-protein phosphatase" evidence="14">
    <location>
        <begin position="906"/>
        <end position="1184"/>
    </location>
</feature>
<dbReference type="Pfam" id="PF00102">
    <property type="entry name" value="Y_phosphatase"/>
    <property type="match status" value="2"/>
</dbReference>
<evidence type="ECO:0000256" key="4">
    <source>
        <dbReference type="ARBA" id="ARBA00022801"/>
    </source>
</evidence>
<dbReference type="InterPro" id="IPR029021">
    <property type="entry name" value="Prot-tyrosine_phosphatase-like"/>
</dbReference>
<keyword evidence="12" id="KW-0732">Signal</keyword>
<evidence type="ECO:0000256" key="6">
    <source>
        <dbReference type="ARBA" id="ARBA00022912"/>
    </source>
</evidence>
<dbReference type="GO" id="GO:0004725">
    <property type="term" value="F:protein tyrosine phosphatase activity"/>
    <property type="evidence" value="ECO:0007669"/>
    <property type="project" value="UniProtKB-EC"/>
</dbReference>
<feature type="signal peptide" evidence="12">
    <location>
        <begin position="1"/>
        <end position="19"/>
    </location>
</feature>
<reference evidence="16" key="2">
    <citation type="journal article" date="2021" name="Genome Biol. Evol.">
        <title>Developing a high-quality reference genome for a parasitic bivalve with doubly uniparental inheritance (Bivalvia: Unionida).</title>
        <authorList>
            <person name="Smith C.H."/>
        </authorList>
    </citation>
    <scope>NUCLEOTIDE SEQUENCE</scope>
    <source>
        <strain evidence="16">CHS0354</strain>
        <tissue evidence="16">Mantle</tissue>
    </source>
</reference>
<evidence type="ECO:0000259" key="15">
    <source>
        <dbReference type="PROSITE" id="PS50056"/>
    </source>
</evidence>
<keyword evidence="7" id="KW-1015">Disulfide bond</keyword>
<dbReference type="PRINTS" id="PR00700">
    <property type="entry name" value="PRTYPHPHTASE"/>
</dbReference>
<dbReference type="InterPro" id="IPR000387">
    <property type="entry name" value="Tyr_Pase_dom"/>
</dbReference>
<dbReference type="EC" id="3.1.3.48" evidence="2"/>
<dbReference type="FunFam" id="3.90.190.10:FF:000102">
    <property type="entry name" value="Receptor-type tyrosine-protein phosphatase"/>
    <property type="match status" value="2"/>
</dbReference>
<dbReference type="InterPro" id="IPR003595">
    <property type="entry name" value="Tyr_Pase_cat"/>
</dbReference>
<organism evidence="16 17">
    <name type="scientific">Potamilus streckersoni</name>
    <dbReference type="NCBI Taxonomy" id="2493646"/>
    <lineage>
        <taxon>Eukaryota</taxon>
        <taxon>Metazoa</taxon>
        <taxon>Spiralia</taxon>
        <taxon>Lophotrochozoa</taxon>
        <taxon>Mollusca</taxon>
        <taxon>Bivalvia</taxon>
        <taxon>Autobranchia</taxon>
        <taxon>Heteroconchia</taxon>
        <taxon>Palaeoheterodonta</taxon>
        <taxon>Unionida</taxon>
        <taxon>Unionoidea</taxon>
        <taxon>Unionidae</taxon>
        <taxon>Ambleminae</taxon>
        <taxon>Lampsilini</taxon>
        <taxon>Potamilus</taxon>
    </lineage>
</organism>
<comment type="caution">
    <text evidence="16">The sequence shown here is derived from an EMBL/GenBank/DDBJ whole genome shotgun (WGS) entry which is preliminary data.</text>
</comment>
<keyword evidence="6" id="KW-0904">Protein phosphatase</keyword>
<feature type="coiled-coil region" evidence="9">
    <location>
        <begin position="903"/>
        <end position="930"/>
    </location>
</feature>
<evidence type="ECO:0000256" key="7">
    <source>
        <dbReference type="ARBA" id="ARBA00023157"/>
    </source>
</evidence>
<feature type="transmembrane region" description="Helical" evidence="11">
    <location>
        <begin position="591"/>
        <end position="609"/>
    </location>
</feature>
<dbReference type="InterPro" id="IPR000242">
    <property type="entry name" value="PTP_cat"/>
</dbReference>
<comment type="catalytic activity">
    <reaction evidence="8">
        <text>O-phospho-L-tyrosyl-[protein] + H2O = L-tyrosyl-[protein] + phosphate</text>
        <dbReference type="Rhea" id="RHEA:10684"/>
        <dbReference type="Rhea" id="RHEA-COMP:10136"/>
        <dbReference type="Rhea" id="RHEA-COMP:20101"/>
        <dbReference type="ChEBI" id="CHEBI:15377"/>
        <dbReference type="ChEBI" id="CHEBI:43474"/>
        <dbReference type="ChEBI" id="CHEBI:46858"/>
        <dbReference type="ChEBI" id="CHEBI:61978"/>
        <dbReference type="EC" id="3.1.3.48"/>
    </reaction>
</comment>
<comment type="similarity">
    <text evidence="1">Belongs to the protein-tyrosine phosphatase family.</text>
</comment>
<feature type="transmembrane region" description="Helical" evidence="11">
    <location>
        <begin position="491"/>
        <end position="515"/>
    </location>
</feature>
<dbReference type="InterPro" id="IPR008979">
    <property type="entry name" value="Galactose-bd-like_sf"/>
</dbReference>
<dbReference type="SMART" id="SM00404">
    <property type="entry name" value="PTPc_motif"/>
    <property type="match status" value="2"/>
</dbReference>
<feature type="domain" description="Tyrosine specific protein phosphatases" evidence="15">
    <location>
        <begin position="1100"/>
        <end position="1175"/>
    </location>
</feature>
<dbReference type="SMART" id="SM00607">
    <property type="entry name" value="FTP"/>
    <property type="match status" value="1"/>
</dbReference>
<dbReference type="InterPro" id="IPR006585">
    <property type="entry name" value="FTP1"/>
</dbReference>
<dbReference type="PROSITE" id="PS50056">
    <property type="entry name" value="TYR_PHOSPHATASE_2"/>
    <property type="match status" value="2"/>
</dbReference>
<name>A0AAE0SHS1_9BIVA</name>